<feature type="transmembrane region" description="Helical" evidence="5">
    <location>
        <begin position="65"/>
        <end position="84"/>
    </location>
</feature>
<dbReference type="InterPro" id="IPR007016">
    <property type="entry name" value="O-antigen_ligase-rel_domated"/>
</dbReference>
<dbReference type="GO" id="GO:0016020">
    <property type="term" value="C:membrane"/>
    <property type="evidence" value="ECO:0007669"/>
    <property type="project" value="UniProtKB-SubCell"/>
</dbReference>
<dbReference type="InterPro" id="IPR051533">
    <property type="entry name" value="WaaL-like"/>
</dbReference>
<feature type="transmembrane region" description="Helical" evidence="5">
    <location>
        <begin position="12"/>
        <end position="31"/>
    </location>
</feature>
<feature type="transmembrane region" description="Helical" evidence="5">
    <location>
        <begin position="123"/>
        <end position="144"/>
    </location>
</feature>
<protein>
    <submittedName>
        <fullName evidence="7">O-antigen ligase family protein</fullName>
    </submittedName>
</protein>
<feature type="domain" description="O-antigen ligase-related" evidence="6">
    <location>
        <begin position="195"/>
        <end position="351"/>
    </location>
</feature>
<keyword evidence="8" id="KW-1185">Reference proteome</keyword>
<evidence type="ECO:0000259" key="6">
    <source>
        <dbReference type="Pfam" id="PF04932"/>
    </source>
</evidence>
<dbReference type="EMBL" id="JACOMF010000005">
    <property type="protein sequence ID" value="MBC4014941.1"/>
    <property type="molecule type" value="Genomic_DNA"/>
</dbReference>
<feature type="transmembrane region" description="Helical" evidence="5">
    <location>
        <begin position="37"/>
        <end position="53"/>
    </location>
</feature>
<evidence type="ECO:0000256" key="2">
    <source>
        <dbReference type="ARBA" id="ARBA00022692"/>
    </source>
</evidence>
<comment type="caution">
    <text evidence="7">The sequence shown here is derived from an EMBL/GenBank/DDBJ whole genome shotgun (WGS) entry which is preliminary data.</text>
</comment>
<keyword evidence="3 5" id="KW-1133">Transmembrane helix</keyword>
<dbReference type="AlphaFoldDB" id="A0A9X0QVX5"/>
<reference evidence="7" key="1">
    <citation type="submission" date="2020-08" db="EMBL/GenBank/DDBJ databases">
        <authorList>
            <person name="Hu Y."/>
            <person name="Nguyen S.V."/>
            <person name="Li F."/>
            <person name="Fanning S."/>
        </authorList>
    </citation>
    <scope>NUCLEOTIDE SEQUENCE</scope>
    <source>
        <strain evidence="7">SYSU D8009</strain>
    </source>
</reference>
<gene>
    <name evidence="7" type="ORF">H7965_06345</name>
</gene>
<feature type="transmembrane region" description="Helical" evidence="5">
    <location>
        <begin position="90"/>
        <end position="111"/>
    </location>
</feature>
<accession>A0A9X0QVX5</accession>
<organism evidence="7 8">
    <name type="scientific">Siccirubricoccus deserti</name>
    <dbReference type="NCBI Taxonomy" id="2013562"/>
    <lineage>
        <taxon>Bacteria</taxon>
        <taxon>Pseudomonadati</taxon>
        <taxon>Pseudomonadota</taxon>
        <taxon>Alphaproteobacteria</taxon>
        <taxon>Acetobacterales</taxon>
        <taxon>Roseomonadaceae</taxon>
        <taxon>Siccirubricoccus</taxon>
    </lineage>
</organism>
<evidence type="ECO:0000313" key="8">
    <source>
        <dbReference type="Proteomes" id="UP000600101"/>
    </source>
</evidence>
<evidence type="ECO:0000313" key="7">
    <source>
        <dbReference type="EMBL" id="MBC4014941.1"/>
    </source>
</evidence>
<name>A0A9X0QVX5_9PROT</name>
<evidence type="ECO:0000256" key="5">
    <source>
        <dbReference type="SAM" id="Phobius"/>
    </source>
</evidence>
<dbReference type="PANTHER" id="PTHR37422:SF13">
    <property type="entry name" value="LIPOPOLYSACCHARIDE BIOSYNTHESIS PROTEIN PA4999-RELATED"/>
    <property type="match status" value="1"/>
</dbReference>
<feature type="transmembrane region" description="Helical" evidence="5">
    <location>
        <begin position="210"/>
        <end position="226"/>
    </location>
</feature>
<dbReference type="GO" id="GO:0016874">
    <property type="term" value="F:ligase activity"/>
    <property type="evidence" value="ECO:0007669"/>
    <property type="project" value="UniProtKB-KW"/>
</dbReference>
<dbReference type="Pfam" id="PF04932">
    <property type="entry name" value="Wzy_C"/>
    <property type="match status" value="1"/>
</dbReference>
<dbReference type="Proteomes" id="UP000600101">
    <property type="component" value="Unassembled WGS sequence"/>
</dbReference>
<keyword evidence="7" id="KW-0436">Ligase</keyword>
<dbReference type="PANTHER" id="PTHR37422">
    <property type="entry name" value="TEICHURONIC ACID BIOSYNTHESIS PROTEIN TUAE"/>
    <property type="match status" value="1"/>
</dbReference>
<dbReference type="RefSeq" id="WP_186769716.1">
    <property type="nucleotide sequence ID" value="NZ_JACOMF010000005.1"/>
</dbReference>
<feature type="transmembrane region" description="Helical" evidence="5">
    <location>
        <begin position="370"/>
        <end position="389"/>
    </location>
</feature>
<keyword evidence="2 5" id="KW-0812">Transmembrane</keyword>
<evidence type="ECO:0000256" key="4">
    <source>
        <dbReference type="ARBA" id="ARBA00023136"/>
    </source>
</evidence>
<feature type="transmembrane region" description="Helical" evidence="5">
    <location>
        <begin position="233"/>
        <end position="254"/>
    </location>
</feature>
<evidence type="ECO:0000256" key="3">
    <source>
        <dbReference type="ARBA" id="ARBA00022989"/>
    </source>
</evidence>
<evidence type="ECO:0000256" key="1">
    <source>
        <dbReference type="ARBA" id="ARBA00004141"/>
    </source>
</evidence>
<comment type="subcellular location">
    <subcellularLocation>
        <location evidence="1">Membrane</location>
        <topology evidence="1">Multi-pass membrane protein</topology>
    </subcellularLocation>
</comment>
<feature type="transmembrane region" description="Helical" evidence="5">
    <location>
        <begin position="343"/>
        <end position="363"/>
    </location>
</feature>
<sequence>MSTTTAVSGRATRVAPSLPLAIGLAVAPVAGVLQSKALAPIALAALLGCVVLHRQRQGSWPWPRGTAALVALALFGWAAVTALWAPRPGLAGFTALQIGGFVALGAAAVRAVAADDAAAQMRLLLVASGGLAAGLVLAGLDFATGNAIRALVRGLREIPPSLQFGLKPAASAMALWLPLLAVAPLPRWLRGFGLVGGAAVLLALPGESARIAVVAGGVAGLAAWTAPRLVPRALGAALAVAILATPAVLGPVLAGGVPAAGLPPSAAHRLLIWDFVGDRIAERPWLGWGMEASRNIPGNHDAPSPAVRERFGLTSPHAESWAPRAELLPLHPHNGPLQLRLELGLPGVLLAAALAWLLGLAAARSAAPPVATAMLAAGSVTAMLSFGTWQEWWVGTELLALAAAAALSQPPPARHARI</sequence>
<keyword evidence="4 5" id="KW-0472">Membrane</keyword>
<proteinExistence type="predicted"/>